<reference evidence="1" key="1">
    <citation type="submission" date="2022-10" db="EMBL/GenBank/DDBJ databases">
        <title>Complete Genome of Trichothecium roseum strain YXFP-22015, a Plant Pathogen Isolated from Citrus.</title>
        <authorList>
            <person name="Wang Y."/>
            <person name="Zhu L."/>
        </authorList>
    </citation>
    <scope>NUCLEOTIDE SEQUENCE</scope>
    <source>
        <strain evidence="1">YXFP-22015</strain>
    </source>
</reference>
<evidence type="ECO:0000313" key="2">
    <source>
        <dbReference type="Proteomes" id="UP001163324"/>
    </source>
</evidence>
<keyword evidence="2" id="KW-1185">Reference proteome</keyword>
<proteinExistence type="predicted"/>
<accession>A0ACC0V1C4</accession>
<name>A0ACC0V1C4_9HYPO</name>
<comment type="caution">
    <text evidence="1">The sequence shown here is derived from an EMBL/GenBank/DDBJ whole genome shotgun (WGS) entry which is preliminary data.</text>
</comment>
<dbReference type="EMBL" id="CM047944">
    <property type="protein sequence ID" value="KAI9899704.1"/>
    <property type="molecule type" value="Genomic_DNA"/>
</dbReference>
<evidence type="ECO:0000313" key="1">
    <source>
        <dbReference type="EMBL" id="KAI9899704.1"/>
    </source>
</evidence>
<dbReference type="Proteomes" id="UP001163324">
    <property type="component" value="Chromosome 5"/>
</dbReference>
<gene>
    <name evidence="1" type="ORF">N3K66_006165</name>
</gene>
<sequence>MTTMKAIAVTEFGKPAQPIERPVPKPGPGEVLLKTVSVGLNPYDFRARDIGLFLTPSSLPMVLGNDIAGVVKELGPGTEGVAGFGVGDLVFGQTNHGKQSADQAGLQEYCVLDAYAAAKVPASLTADHGASLPCNAVAAFWALFNEPALNLPSPFRTGAAAASSSSSVHGSSIVIVGGGSNCGRYAVQFARLSGLFATVVAVAGPRHAETLKALGATHVVDRHGDEADVVARVRAVVGDDCLVAVDAVNHEHSLGLACLSNTKKGKMATLCPGGEDPARIGEKRAGFEKVFSAGSSQNNPELARGFWGALPAWLESGEVKALEWDVVEGLDVDRINAVWDLYRDGGAPERQVHVHL</sequence>
<organism evidence="1 2">
    <name type="scientific">Trichothecium roseum</name>
    <dbReference type="NCBI Taxonomy" id="47278"/>
    <lineage>
        <taxon>Eukaryota</taxon>
        <taxon>Fungi</taxon>
        <taxon>Dikarya</taxon>
        <taxon>Ascomycota</taxon>
        <taxon>Pezizomycotina</taxon>
        <taxon>Sordariomycetes</taxon>
        <taxon>Hypocreomycetidae</taxon>
        <taxon>Hypocreales</taxon>
        <taxon>Hypocreales incertae sedis</taxon>
        <taxon>Trichothecium</taxon>
    </lineage>
</organism>
<protein>
    <submittedName>
        <fullName evidence="1">Uncharacterized protein</fullName>
    </submittedName>
</protein>